<dbReference type="InterPro" id="IPR027417">
    <property type="entry name" value="P-loop_NTPase"/>
</dbReference>
<comment type="caution">
    <text evidence="1">The sequence shown here is derived from an EMBL/GenBank/DDBJ whole genome shotgun (WGS) entry which is preliminary data.</text>
</comment>
<dbReference type="Gene3D" id="3.40.50.300">
    <property type="entry name" value="P-loop containing nucleotide triphosphate hydrolases"/>
    <property type="match status" value="1"/>
</dbReference>
<evidence type="ECO:0000313" key="2">
    <source>
        <dbReference type="Proteomes" id="UP001375382"/>
    </source>
</evidence>
<dbReference type="SUPFAM" id="SSF52540">
    <property type="entry name" value="P-loop containing nucleoside triphosphate hydrolases"/>
    <property type="match status" value="1"/>
</dbReference>
<accession>A0ABU8C998</accession>
<protein>
    <recommendedName>
        <fullName evidence="3">Cell division inhibitor SulA</fullName>
    </recommendedName>
</protein>
<reference evidence="1 2" key="1">
    <citation type="journal article" date="2023" name="Ecotoxicol. Environ. Saf.">
        <title>Mercury remediation potential of mercury-resistant strain Rheinheimera metallidurans sp. nov. isolated from a municipal waste dumping site.</title>
        <authorList>
            <person name="Yadav V."/>
            <person name="Manjhi A."/>
            <person name="Vadakedath N."/>
        </authorList>
    </citation>
    <scope>NUCLEOTIDE SEQUENCE [LARGE SCALE GENOMIC DNA]</scope>
    <source>
        <strain evidence="1 2">E-49</strain>
    </source>
</reference>
<keyword evidence="2" id="KW-1185">Reference proteome</keyword>
<dbReference type="EMBL" id="JALAAR010000011">
    <property type="protein sequence ID" value="MEH8018334.1"/>
    <property type="molecule type" value="Genomic_DNA"/>
</dbReference>
<proteinExistence type="predicted"/>
<sequence>MVQPVKRYNLKQNMLAFYTSENYCISIHCTNKHVEADMYNRLSDNAHHYSTKATYSDGRLLRIINVADSNTVSVNSTGHSLLQLFKQHQHQQGWILLIAPSYVPNKAWAEQHQLSLNNVLVVHQKQISDLPGTIMQALSSASCKVVINFASQLDAQHLDTCRKLALSNNTWFYQYEQLHQSQIAH</sequence>
<organism evidence="1 2">
    <name type="scientific">Rheinheimera muenzenbergensis</name>
    <dbReference type="NCBI Taxonomy" id="1193628"/>
    <lineage>
        <taxon>Bacteria</taxon>
        <taxon>Pseudomonadati</taxon>
        <taxon>Pseudomonadota</taxon>
        <taxon>Gammaproteobacteria</taxon>
        <taxon>Chromatiales</taxon>
        <taxon>Chromatiaceae</taxon>
        <taxon>Rheinheimera</taxon>
    </lineage>
</organism>
<gene>
    <name evidence="1" type="ORF">MN202_13920</name>
</gene>
<evidence type="ECO:0000313" key="1">
    <source>
        <dbReference type="EMBL" id="MEH8018334.1"/>
    </source>
</evidence>
<dbReference type="Proteomes" id="UP001375382">
    <property type="component" value="Unassembled WGS sequence"/>
</dbReference>
<evidence type="ECO:0008006" key="3">
    <source>
        <dbReference type="Google" id="ProtNLM"/>
    </source>
</evidence>
<dbReference type="RefSeq" id="WP_335736739.1">
    <property type="nucleotide sequence ID" value="NZ_JALAAR010000011.1"/>
</dbReference>
<name>A0ABU8C998_9GAMM</name>